<sequence length="485" mass="55816">MLLSLQDGLLTPLSAMLKTTGLKAEEQASFEDIIKKQVESCNHLRAASVEKLVQFINSKEKKGLLVVNPAVVPEQIVGVGRNFAIKDVKVKCRGPDDKIYAQNPDIQRFVPRGLTLLCYPGDSNDSAAGDILDPIIYANRKFTGGIGDEDEEQPNSNEEWKQYFLAVPETASLVVAIEKVNGEAAHFSGRFMDGKFCIFTGSKNVHMLIHNEDDIKYYEGDRYSTARTVATTVMRTLAEMEESKRSLLQYFLHYTRFTITCELAQPEYQHVVLLDHLERPVINVFAAYDIPEDFEAPHSLTAVPMHFFLSFVKALGLQTPTYTILPSAQDDCVRDFCRQVRKERCCEGRVLYYMKDAHCYTIGLCKIKTVWYIIIRAIREKACFWLFKLVREPDQCSQEDMLRSTHKRINQIKDWLQLSQACVNQWKDLGERFLRWCWHLQQSESSEFSVQKLRPEFPRWWKKFIDAQPVPEGRVSADDIPPFDD</sequence>
<reference evidence="3" key="1">
    <citation type="submission" date="2025-08" db="UniProtKB">
        <authorList>
            <consortium name="RefSeq"/>
        </authorList>
    </citation>
    <scope>IDENTIFICATION</scope>
    <source>
        <tissue evidence="3">Whole organism</tissue>
    </source>
</reference>
<gene>
    <name evidence="3" type="primary">LOC108671217</name>
</gene>
<proteinExistence type="predicted"/>
<dbReference type="OrthoDB" id="6381055at2759"/>
<dbReference type="AlphaFoldDB" id="A0A8B7NKM6"/>
<dbReference type="Pfam" id="PF25536">
    <property type="entry name" value="DUF7920"/>
    <property type="match status" value="1"/>
</dbReference>
<evidence type="ECO:0000313" key="2">
    <source>
        <dbReference type="Proteomes" id="UP000694843"/>
    </source>
</evidence>
<organism evidence="2 3">
    <name type="scientific">Hyalella azteca</name>
    <name type="common">Amphipod</name>
    <dbReference type="NCBI Taxonomy" id="294128"/>
    <lineage>
        <taxon>Eukaryota</taxon>
        <taxon>Metazoa</taxon>
        <taxon>Ecdysozoa</taxon>
        <taxon>Arthropoda</taxon>
        <taxon>Crustacea</taxon>
        <taxon>Multicrustacea</taxon>
        <taxon>Malacostraca</taxon>
        <taxon>Eumalacostraca</taxon>
        <taxon>Peracarida</taxon>
        <taxon>Amphipoda</taxon>
        <taxon>Senticaudata</taxon>
        <taxon>Talitrida</taxon>
        <taxon>Talitroidea</taxon>
        <taxon>Hyalellidae</taxon>
        <taxon>Hyalella</taxon>
    </lineage>
</organism>
<name>A0A8B7NKM6_HYAAZ</name>
<feature type="domain" description="DUF7920" evidence="1">
    <location>
        <begin position="169"/>
        <end position="377"/>
    </location>
</feature>
<dbReference type="PANTHER" id="PTHR38566">
    <property type="entry name" value="RNA_LIG_T4_1 DOMAIN-CONTAINING PROTEIN"/>
    <property type="match status" value="1"/>
</dbReference>
<dbReference type="Proteomes" id="UP000694843">
    <property type="component" value="Unplaced"/>
</dbReference>
<keyword evidence="2" id="KW-1185">Reference proteome</keyword>
<dbReference type="RefSeq" id="XP_018014202.1">
    <property type="nucleotide sequence ID" value="XM_018158713.2"/>
</dbReference>
<protein>
    <submittedName>
        <fullName evidence="3">Uncharacterized protein LOC108671217</fullName>
    </submittedName>
</protein>
<evidence type="ECO:0000259" key="1">
    <source>
        <dbReference type="Pfam" id="PF25536"/>
    </source>
</evidence>
<dbReference type="InterPro" id="IPR057680">
    <property type="entry name" value="DUF7920"/>
</dbReference>
<accession>A0A8B7NKM6</accession>
<dbReference type="OMA" id="ITRIACD"/>
<dbReference type="KEGG" id="hazt:108671217"/>
<dbReference type="GeneID" id="108671217"/>
<dbReference type="PANTHER" id="PTHR38566:SF1">
    <property type="entry name" value="CHROMOSOME UNDETERMINED SCAFFOLD_18, WHOLE GENOME SHOTGUN SEQUENCE"/>
    <property type="match status" value="1"/>
</dbReference>
<evidence type="ECO:0000313" key="3">
    <source>
        <dbReference type="RefSeq" id="XP_018014202.1"/>
    </source>
</evidence>